<reference evidence="2" key="1">
    <citation type="submission" date="2020-12" db="EMBL/GenBank/DDBJ databases">
        <authorList>
            <person name="Iha C."/>
        </authorList>
    </citation>
    <scope>NUCLEOTIDE SEQUENCE</scope>
</reference>
<sequence length="223" mass="24417">MGTATGEQCECKRHTPTIATLRAANTWPASRAERHDCSNSRPTQTRQTNPAIFRKHPAIVCVGAPRPVTGHLASQRRRAGAPHQHQCPTKRRAAAAANTSAVPAPRPSSQFARGAPLTKGMMAYSWRPREKETLLQVAGARWVRDTSNRTSSDDSFRVWARRSGGRRARGGAFAAPPNVACSRFAALRGHHRCAWYRRLCLVCDGAPWRSMDCAPSKAATAKQ</sequence>
<evidence type="ECO:0000256" key="1">
    <source>
        <dbReference type="SAM" id="MobiDB-lite"/>
    </source>
</evidence>
<comment type="caution">
    <text evidence="2">The sequence shown here is derived from an EMBL/GenBank/DDBJ whole genome shotgun (WGS) entry which is preliminary data.</text>
</comment>
<evidence type="ECO:0000313" key="2">
    <source>
        <dbReference type="EMBL" id="CAD7695758.1"/>
    </source>
</evidence>
<dbReference type="EMBL" id="CAJHUC010000385">
    <property type="protein sequence ID" value="CAD7695758.1"/>
    <property type="molecule type" value="Genomic_DNA"/>
</dbReference>
<organism evidence="2 3">
    <name type="scientific">Ostreobium quekettii</name>
    <dbReference type="NCBI Taxonomy" id="121088"/>
    <lineage>
        <taxon>Eukaryota</taxon>
        <taxon>Viridiplantae</taxon>
        <taxon>Chlorophyta</taxon>
        <taxon>core chlorophytes</taxon>
        <taxon>Ulvophyceae</taxon>
        <taxon>TCBD clade</taxon>
        <taxon>Bryopsidales</taxon>
        <taxon>Ostreobineae</taxon>
        <taxon>Ostreobiaceae</taxon>
        <taxon>Ostreobium</taxon>
    </lineage>
</organism>
<evidence type="ECO:0000313" key="3">
    <source>
        <dbReference type="Proteomes" id="UP000708148"/>
    </source>
</evidence>
<accession>A0A8S1ILC3</accession>
<feature type="compositionally biased region" description="Low complexity" evidence="1">
    <location>
        <begin position="94"/>
        <end position="103"/>
    </location>
</feature>
<keyword evidence="3" id="KW-1185">Reference proteome</keyword>
<protein>
    <submittedName>
        <fullName evidence="2">Uncharacterized protein</fullName>
    </submittedName>
</protein>
<name>A0A8S1ILC3_9CHLO</name>
<dbReference type="AlphaFoldDB" id="A0A8S1ILC3"/>
<dbReference type="Proteomes" id="UP000708148">
    <property type="component" value="Unassembled WGS sequence"/>
</dbReference>
<feature type="region of interest" description="Disordered" evidence="1">
    <location>
        <begin position="72"/>
        <end position="113"/>
    </location>
</feature>
<gene>
    <name evidence="2" type="ORF">OSTQU699_LOCUS1119</name>
</gene>
<feature type="region of interest" description="Disordered" evidence="1">
    <location>
        <begin position="23"/>
        <end position="47"/>
    </location>
</feature>
<proteinExistence type="predicted"/>